<proteinExistence type="predicted"/>
<evidence type="ECO:0000313" key="1">
    <source>
        <dbReference type="EMBL" id="OGL47377.1"/>
    </source>
</evidence>
<protein>
    <submittedName>
        <fullName evidence="1">Uncharacterized protein</fullName>
    </submittedName>
</protein>
<accession>A0A1F7S2P0</accession>
<reference evidence="1 2" key="1">
    <citation type="journal article" date="2016" name="Nat. Commun.">
        <title>Thousands of microbial genomes shed light on interconnected biogeochemical processes in an aquifer system.</title>
        <authorList>
            <person name="Anantharaman K."/>
            <person name="Brown C.T."/>
            <person name="Hug L.A."/>
            <person name="Sharon I."/>
            <person name="Castelle C.J."/>
            <person name="Probst A.J."/>
            <person name="Thomas B.C."/>
            <person name="Singh A."/>
            <person name="Wilkins M.J."/>
            <person name="Karaoz U."/>
            <person name="Brodie E.L."/>
            <person name="Williams K.H."/>
            <person name="Hubbard S.S."/>
            <person name="Banfield J.F."/>
        </authorList>
    </citation>
    <scope>NUCLEOTIDE SEQUENCE [LARGE SCALE GENOMIC DNA]</scope>
</reference>
<gene>
    <name evidence="1" type="ORF">A2161_18530</name>
</gene>
<sequence length="68" mass="8142">MIAHLETVREIHKNDLLDGYGCENNHDLHTCINQGWKRSSESHGFFKMKTVKNRLIRKPYNSLENYFY</sequence>
<comment type="caution">
    <text evidence="1">The sequence shown here is derived from an EMBL/GenBank/DDBJ whole genome shotgun (WGS) entry which is preliminary data.</text>
</comment>
<dbReference type="EMBL" id="MGDD01000078">
    <property type="protein sequence ID" value="OGL47377.1"/>
    <property type="molecule type" value="Genomic_DNA"/>
</dbReference>
<dbReference type="AlphaFoldDB" id="A0A1F7S2P0"/>
<organism evidence="1 2">
    <name type="scientific">Candidatus Schekmanbacteria bacterium RBG_13_48_7</name>
    <dbReference type="NCBI Taxonomy" id="1817878"/>
    <lineage>
        <taxon>Bacteria</taxon>
        <taxon>Candidatus Schekmaniibacteriota</taxon>
    </lineage>
</organism>
<name>A0A1F7S2P0_9BACT</name>
<dbReference type="Proteomes" id="UP000179266">
    <property type="component" value="Unassembled WGS sequence"/>
</dbReference>
<evidence type="ECO:0000313" key="2">
    <source>
        <dbReference type="Proteomes" id="UP000179266"/>
    </source>
</evidence>